<dbReference type="SMART" id="SM01109">
    <property type="entry name" value="CUT"/>
    <property type="match status" value="1"/>
</dbReference>
<dbReference type="Gene3D" id="1.10.260.40">
    <property type="entry name" value="lambda repressor-like DNA-binding domains"/>
    <property type="match status" value="1"/>
</dbReference>
<dbReference type="SUPFAM" id="SSF46689">
    <property type="entry name" value="Homeodomain-like"/>
    <property type="match status" value="1"/>
</dbReference>
<evidence type="ECO:0000256" key="11">
    <source>
        <dbReference type="SAM" id="MobiDB-lite"/>
    </source>
</evidence>
<gene>
    <name evidence="14" type="ORF">DdX_08660</name>
</gene>
<dbReference type="Pfam" id="PF02376">
    <property type="entry name" value="CUT"/>
    <property type="match status" value="1"/>
</dbReference>
<dbReference type="PROSITE" id="PS50071">
    <property type="entry name" value="HOMEOBOX_2"/>
    <property type="match status" value="1"/>
</dbReference>
<feature type="domain" description="CUT" evidence="13">
    <location>
        <begin position="444"/>
        <end position="530"/>
    </location>
</feature>
<evidence type="ECO:0000256" key="10">
    <source>
        <dbReference type="RuleBase" id="RU361129"/>
    </source>
</evidence>
<dbReference type="GO" id="GO:0000981">
    <property type="term" value="F:DNA-binding transcription factor activity, RNA polymerase II-specific"/>
    <property type="evidence" value="ECO:0007669"/>
    <property type="project" value="TreeGrafter"/>
</dbReference>
<keyword evidence="7 8" id="KW-0539">Nucleus</keyword>
<dbReference type="PROSITE" id="PS51042">
    <property type="entry name" value="CUT"/>
    <property type="match status" value="1"/>
</dbReference>
<keyword evidence="4 8" id="KW-0238">DNA-binding</keyword>
<dbReference type="CDD" id="cd00086">
    <property type="entry name" value="homeodomain"/>
    <property type="match status" value="1"/>
</dbReference>
<keyword evidence="6 10" id="KW-0804">Transcription</keyword>
<dbReference type="InterPro" id="IPR003350">
    <property type="entry name" value="CUT_dom"/>
</dbReference>
<evidence type="ECO:0000313" key="14">
    <source>
        <dbReference type="EMBL" id="KAI1714559.1"/>
    </source>
</evidence>
<evidence type="ECO:0000256" key="4">
    <source>
        <dbReference type="ARBA" id="ARBA00023125"/>
    </source>
</evidence>
<feature type="compositionally biased region" description="Polar residues" evidence="11">
    <location>
        <begin position="209"/>
        <end position="226"/>
    </location>
</feature>
<organism evidence="14 15">
    <name type="scientific">Ditylenchus destructor</name>
    <dbReference type="NCBI Taxonomy" id="166010"/>
    <lineage>
        <taxon>Eukaryota</taxon>
        <taxon>Metazoa</taxon>
        <taxon>Ecdysozoa</taxon>
        <taxon>Nematoda</taxon>
        <taxon>Chromadorea</taxon>
        <taxon>Rhabditida</taxon>
        <taxon>Tylenchina</taxon>
        <taxon>Tylenchomorpha</taxon>
        <taxon>Sphaerularioidea</taxon>
        <taxon>Anguinidae</taxon>
        <taxon>Anguininae</taxon>
        <taxon>Ditylenchus</taxon>
    </lineage>
</organism>
<feature type="DNA-binding region" description="Homeobox" evidence="8">
    <location>
        <begin position="545"/>
        <end position="604"/>
    </location>
</feature>
<dbReference type="Pfam" id="PF00046">
    <property type="entry name" value="Homeodomain"/>
    <property type="match status" value="1"/>
</dbReference>
<dbReference type="EMBL" id="JAKKPZ010000013">
    <property type="protein sequence ID" value="KAI1714559.1"/>
    <property type="molecule type" value="Genomic_DNA"/>
</dbReference>
<evidence type="ECO:0000259" key="12">
    <source>
        <dbReference type="PROSITE" id="PS50071"/>
    </source>
</evidence>
<dbReference type="InterPro" id="IPR009057">
    <property type="entry name" value="Homeodomain-like_sf"/>
</dbReference>
<comment type="caution">
    <text evidence="14">The sequence shown here is derived from an EMBL/GenBank/DDBJ whole genome shotgun (WGS) entry which is preliminary data.</text>
</comment>
<evidence type="ECO:0000256" key="1">
    <source>
        <dbReference type="ARBA" id="ARBA00004123"/>
    </source>
</evidence>
<dbReference type="FunFam" id="1.10.10.60:FF:000054">
    <property type="entry name" value="One cut domain family member"/>
    <property type="match status" value="1"/>
</dbReference>
<dbReference type="Gene3D" id="1.10.10.60">
    <property type="entry name" value="Homeodomain-like"/>
    <property type="match status" value="1"/>
</dbReference>
<evidence type="ECO:0000259" key="13">
    <source>
        <dbReference type="PROSITE" id="PS51042"/>
    </source>
</evidence>
<dbReference type="AlphaFoldDB" id="A0AAD4R0Y5"/>
<dbReference type="SUPFAM" id="SSF47413">
    <property type="entry name" value="lambda repressor-like DNA-binding domains"/>
    <property type="match status" value="1"/>
</dbReference>
<feature type="region of interest" description="Disordered" evidence="11">
    <location>
        <begin position="205"/>
        <end position="226"/>
    </location>
</feature>
<feature type="compositionally biased region" description="Polar residues" evidence="11">
    <location>
        <begin position="607"/>
        <end position="622"/>
    </location>
</feature>
<dbReference type="InterPro" id="IPR001356">
    <property type="entry name" value="HD"/>
</dbReference>
<comment type="subcellular location">
    <subcellularLocation>
        <location evidence="1 8 9">Nucleus</location>
    </subcellularLocation>
</comment>
<dbReference type="PANTHER" id="PTHR14057">
    <property type="entry name" value="TRANSCRIPTION FACTOR ONECUT"/>
    <property type="match status" value="1"/>
</dbReference>
<proteinExistence type="inferred from homology"/>
<name>A0AAD4R0Y5_9BILA</name>
<dbReference type="InterPro" id="IPR051649">
    <property type="entry name" value="CUT_Homeobox"/>
</dbReference>
<keyword evidence="3 10" id="KW-0805">Transcription regulation</keyword>
<feature type="compositionally biased region" description="Acidic residues" evidence="11">
    <location>
        <begin position="56"/>
        <end position="67"/>
    </location>
</feature>
<dbReference type="FunFam" id="1.10.260.40:FF:000005">
    <property type="entry name" value="One cut domain family member"/>
    <property type="match status" value="1"/>
</dbReference>
<feature type="domain" description="Homeobox" evidence="12">
    <location>
        <begin position="543"/>
        <end position="603"/>
    </location>
</feature>
<dbReference type="GO" id="GO:0005634">
    <property type="term" value="C:nucleus"/>
    <property type="evidence" value="ECO:0007669"/>
    <property type="project" value="UniProtKB-SubCell"/>
</dbReference>
<protein>
    <recommendedName>
        <fullName evidence="10">One cut domain family member</fullName>
    </recommendedName>
</protein>
<sequence length="724" mass="78889">MESLETPGCAGNCSPVHDPMLSAVNQPHSPPCGSTSSLGHLKSNYNLFLSPQQSHDEEDDHNEDDSDFGTHHQSMAHRYSGVQVNSHHHISYMSINGYCSPPQLTSDNYATLQPLSLPSISTIGSDDLLETHGNDVPQSSHLMNGSENLANGLAMSPAHTSYANHNNGGNMSFGSPYGQHCSDPGGNNSSSYGVVNIKYEYDTNGALKSDNSNQSPEQSPCIRISTSNNHSLPSNFGCSGSSSSVSSVQSDYSSGYKVANTSIRVMNSNNSGAYQIPPPNCTPQYIVTTELRTPKLEKIVLYPTSEQHSNDRSVSSASTYNHFGNGMMVNSGAVAQHQYMNTSANLDSNLIYNSTSHNQLLGNCSPPCSTSSLGQNSSQFNSMATSCGYHQQSHQQSSGSASNRLPCGFLNIVVSDTSAHDHARQMQLQQQQSQIADDCDSSEEFEKMGELELNTRELAQRISQELKRYSIPQAIFAQRVLCRSQGTLSDLLRNPKPWSKLKSGRETFRRMAKWLQEPEFQRMSALRLAACKRKEEQHTAPTQGPNGPRLVFTDIQRRTLQAIFKETKRPSREMQLTISQQLGLDPTTVANFFMNARRRGHDHRLHGQSNNSGMSEGTTSRASLDGCSSSVGCSTSSSPHSSLSAISNKSSTVTDLSSVTFNAELGSATIKVEPEFEEKDMVKEENGCSNGVRSKEESCNAIDDCIASVVLQSSRQSKPTFQQL</sequence>
<feature type="region of interest" description="Disordered" evidence="11">
    <location>
        <begin position="602"/>
        <end position="631"/>
    </location>
</feature>
<evidence type="ECO:0000256" key="6">
    <source>
        <dbReference type="ARBA" id="ARBA00023163"/>
    </source>
</evidence>
<reference evidence="14" key="1">
    <citation type="submission" date="2022-01" db="EMBL/GenBank/DDBJ databases">
        <title>Genome Sequence Resource for Two Populations of Ditylenchus destructor, the Migratory Endoparasitic Phytonematode.</title>
        <authorList>
            <person name="Zhang H."/>
            <person name="Lin R."/>
            <person name="Xie B."/>
        </authorList>
    </citation>
    <scope>NUCLEOTIDE SEQUENCE</scope>
    <source>
        <strain evidence="14">BazhouSP</strain>
    </source>
</reference>
<evidence type="ECO:0000256" key="9">
    <source>
        <dbReference type="RuleBase" id="RU000682"/>
    </source>
</evidence>
<evidence type="ECO:0000256" key="7">
    <source>
        <dbReference type="ARBA" id="ARBA00023242"/>
    </source>
</evidence>
<evidence type="ECO:0000256" key="5">
    <source>
        <dbReference type="ARBA" id="ARBA00023155"/>
    </source>
</evidence>
<evidence type="ECO:0000313" key="15">
    <source>
        <dbReference type="Proteomes" id="UP001201812"/>
    </source>
</evidence>
<keyword evidence="5 8" id="KW-0371">Homeobox</keyword>
<dbReference type="SMART" id="SM00389">
    <property type="entry name" value="HOX"/>
    <property type="match status" value="1"/>
</dbReference>
<accession>A0AAD4R0Y5</accession>
<dbReference type="PANTHER" id="PTHR14057:SF47">
    <property type="entry name" value="HOMEOBOX PROTEIN ONECUT"/>
    <property type="match status" value="1"/>
</dbReference>
<evidence type="ECO:0000256" key="8">
    <source>
        <dbReference type="PROSITE-ProRule" id="PRU00108"/>
    </source>
</evidence>
<dbReference type="Proteomes" id="UP001201812">
    <property type="component" value="Unassembled WGS sequence"/>
</dbReference>
<evidence type="ECO:0000256" key="3">
    <source>
        <dbReference type="ARBA" id="ARBA00023015"/>
    </source>
</evidence>
<dbReference type="InterPro" id="IPR010982">
    <property type="entry name" value="Lambda_DNA-bd_dom_sf"/>
</dbReference>
<comment type="similarity">
    <text evidence="2 10">Belongs to the CUT homeobox family.</text>
</comment>
<dbReference type="GO" id="GO:0000978">
    <property type="term" value="F:RNA polymerase II cis-regulatory region sequence-specific DNA binding"/>
    <property type="evidence" value="ECO:0007669"/>
    <property type="project" value="TreeGrafter"/>
</dbReference>
<keyword evidence="15" id="KW-1185">Reference proteome</keyword>
<feature type="region of interest" description="Disordered" evidence="11">
    <location>
        <begin position="52"/>
        <end position="72"/>
    </location>
</feature>
<evidence type="ECO:0000256" key="2">
    <source>
        <dbReference type="ARBA" id="ARBA00008190"/>
    </source>
</evidence>